<feature type="region of interest" description="Disordered" evidence="1">
    <location>
        <begin position="313"/>
        <end position="351"/>
    </location>
</feature>
<dbReference type="AlphaFoldDB" id="A0A5C2S6J8"/>
<feature type="compositionally biased region" description="Polar residues" evidence="1">
    <location>
        <begin position="476"/>
        <end position="495"/>
    </location>
</feature>
<protein>
    <submittedName>
        <fullName evidence="2">Uncharacterized protein</fullName>
    </submittedName>
</protein>
<feature type="compositionally biased region" description="Polar residues" evidence="1">
    <location>
        <begin position="437"/>
        <end position="450"/>
    </location>
</feature>
<sequence length="569" mass="62726">MTAAEDTPSKTPPREDTDSSTSSADPSPDLPAPSSGLGESASGASSQPNTVRRGRIQWTNFPTINAHLSSKVTEYQSISPGSRRQAFVDEVQKSVVENPSYLKALNEAGHPAGNIRLAIKNFFHNRTQAHAKGVSVGRKKAAQNPLWSIFKKRKASPSRLWGSHHLDAVRAKAGSNDIGSRSEATAALYAQLPDEVKKEWEQRAEEASEPEEGQCYVNLGQSNQLHALEIFASFLGDMIGRGPKQLGMCAFNIQAAFKTEQQEVYIEEVSVKADEDLETFADWGTGYPQEEKDRFREWAMKALQSMLKRVIEEENDQPEEEPEPEEGVPDLPSGRDAQGQPYLPPYTGESGQGVQWLQDHIDAYMRAVWSDVRPNEPFSWAEITAAPGSYVAEKWIPTVVTAPLSLDIWGALGVYRALAICQEGDAFIFKSQDDTAAPSSEANAGSSSGLARQASIGLRTPSRRNFRVVRRMTPRKSATPSSSRAVTPSRTSIQSTPTAIHCSFTGVLPGSEDDRMWEDEPVKLAGNRVVAVDLRPEADERRDDERTRGISLQTRVRYIQRAQRLSSTR</sequence>
<evidence type="ECO:0000313" key="3">
    <source>
        <dbReference type="Proteomes" id="UP000313359"/>
    </source>
</evidence>
<feature type="region of interest" description="Disordered" evidence="1">
    <location>
        <begin position="469"/>
        <end position="495"/>
    </location>
</feature>
<evidence type="ECO:0000313" key="2">
    <source>
        <dbReference type="EMBL" id="RPD58898.1"/>
    </source>
</evidence>
<organism evidence="2 3">
    <name type="scientific">Lentinus tigrinus ALCF2SS1-6</name>
    <dbReference type="NCBI Taxonomy" id="1328759"/>
    <lineage>
        <taxon>Eukaryota</taxon>
        <taxon>Fungi</taxon>
        <taxon>Dikarya</taxon>
        <taxon>Basidiomycota</taxon>
        <taxon>Agaricomycotina</taxon>
        <taxon>Agaricomycetes</taxon>
        <taxon>Polyporales</taxon>
        <taxon>Polyporaceae</taxon>
        <taxon>Lentinus</taxon>
    </lineage>
</organism>
<feature type="region of interest" description="Disordered" evidence="1">
    <location>
        <begin position="1"/>
        <end position="50"/>
    </location>
</feature>
<accession>A0A5C2S6J8</accession>
<dbReference type="STRING" id="1328759.A0A5C2S6J8"/>
<feature type="compositionally biased region" description="Acidic residues" evidence="1">
    <location>
        <begin position="313"/>
        <end position="328"/>
    </location>
</feature>
<evidence type="ECO:0000256" key="1">
    <source>
        <dbReference type="SAM" id="MobiDB-lite"/>
    </source>
</evidence>
<proteinExistence type="predicted"/>
<dbReference type="EMBL" id="ML122272">
    <property type="protein sequence ID" value="RPD58898.1"/>
    <property type="molecule type" value="Genomic_DNA"/>
</dbReference>
<keyword evidence="3" id="KW-1185">Reference proteome</keyword>
<gene>
    <name evidence="2" type="ORF">L227DRAFT_564365</name>
</gene>
<feature type="region of interest" description="Disordered" evidence="1">
    <location>
        <begin position="436"/>
        <end position="455"/>
    </location>
</feature>
<dbReference type="Proteomes" id="UP000313359">
    <property type="component" value="Unassembled WGS sequence"/>
</dbReference>
<reference evidence="2" key="1">
    <citation type="journal article" date="2018" name="Genome Biol. Evol.">
        <title>Genomics and development of Lentinus tigrinus, a white-rot wood-decaying mushroom with dimorphic fruiting bodies.</title>
        <authorList>
            <person name="Wu B."/>
            <person name="Xu Z."/>
            <person name="Knudson A."/>
            <person name="Carlson A."/>
            <person name="Chen N."/>
            <person name="Kovaka S."/>
            <person name="LaButti K."/>
            <person name="Lipzen A."/>
            <person name="Pennachio C."/>
            <person name="Riley R."/>
            <person name="Schakwitz W."/>
            <person name="Umezawa K."/>
            <person name="Ohm R.A."/>
            <person name="Grigoriev I.V."/>
            <person name="Nagy L.G."/>
            <person name="Gibbons J."/>
            <person name="Hibbett D."/>
        </authorList>
    </citation>
    <scope>NUCLEOTIDE SEQUENCE [LARGE SCALE GENOMIC DNA]</scope>
    <source>
        <strain evidence="2">ALCF2SS1-6</strain>
    </source>
</reference>
<name>A0A5C2S6J8_9APHY</name>
<feature type="compositionally biased region" description="Low complexity" evidence="1">
    <location>
        <begin position="19"/>
        <end position="46"/>
    </location>
</feature>